<comment type="caution">
    <text evidence="1">The sequence shown here is derived from an EMBL/GenBank/DDBJ whole genome shotgun (WGS) entry which is preliminary data.</text>
</comment>
<dbReference type="AlphaFoldDB" id="A0A1J5RYV3"/>
<reference evidence="1" key="1">
    <citation type="submission" date="2016-10" db="EMBL/GenBank/DDBJ databases">
        <title>Sequence of Gallionella enrichment culture.</title>
        <authorList>
            <person name="Poehlein A."/>
            <person name="Muehling M."/>
            <person name="Daniel R."/>
        </authorList>
    </citation>
    <scope>NUCLEOTIDE SEQUENCE</scope>
</reference>
<dbReference type="EMBL" id="MLJW01000085">
    <property type="protein sequence ID" value="OIR01313.1"/>
    <property type="molecule type" value="Genomic_DNA"/>
</dbReference>
<evidence type="ECO:0000313" key="1">
    <source>
        <dbReference type="EMBL" id="OIR01313.1"/>
    </source>
</evidence>
<gene>
    <name evidence="1" type="ORF">GALL_166010</name>
</gene>
<accession>A0A1J5RYV3</accession>
<name>A0A1J5RYV3_9ZZZZ</name>
<protein>
    <submittedName>
        <fullName evidence="1">Uncharacterized protein</fullName>
    </submittedName>
</protein>
<proteinExistence type="predicted"/>
<sequence>MLSQKTCHLHHFIYGFRVKSMKCKMPLQGSLYFSVFLFS</sequence>
<organism evidence="1">
    <name type="scientific">mine drainage metagenome</name>
    <dbReference type="NCBI Taxonomy" id="410659"/>
    <lineage>
        <taxon>unclassified sequences</taxon>
        <taxon>metagenomes</taxon>
        <taxon>ecological metagenomes</taxon>
    </lineage>
</organism>